<dbReference type="PANTHER" id="PTHR21064:SF1">
    <property type="entry name" value="HYDROXYLYSINE KINASE"/>
    <property type="match status" value="1"/>
</dbReference>
<dbReference type="Gene3D" id="3.90.1200.10">
    <property type="match status" value="1"/>
</dbReference>
<name>A0ABT3ZP61_9BURK</name>
<comment type="caution">
    <text evidence="10">The sequence shown here is derived from an EMBL/GenBank/DDBJ whole genome shotgun (WGS) entry which is preliminary data.</text>
</comment>
<dbReference type="PANTHER" id="PTHR21064">
    <property type="entry name" value="AMINOGLYCOSIDE PHOSPHOTRANSFERASE DOMAIN-CONTAINING PROTEIN-RELATED"/>
    <property type="match status" value="1"/>
</dbReference>
<comment type="catalytic activity">
    <reaction evidence="5">
        <text>(5R)-5-hydroxy-L-lysine + GTP = (5R)-5-phosphooxy-L-lysine + GDP + H(+)</text>
        <dbReference type="Rhea" id="RHEA:19049"/>
        <dbReference type="ChEBI" id="CHEBI:15378"/>
        <dbReference type="ChEBI" id="CHEBI:37565"/>
        <dbReference type="ChEBI" id="CHEBI:57882"/>
        <dbReference type="ChEBI" id="CHEBI:58189"/>
        <dbReference type="ChEBI" id="CHEBI:58357"/>
        <dbReference type="EC" id="2.7.1.81"/>
    </reaction>
</comment>
<evidence type="ECO:0000256" key="5">
    <source>
        <dbReference type="ARBA" id="ARBA00036820"/>
    </source>
</evidence>
<reference evidence="10" key="1">
    <citation type="submission" date="2022-11" db="EMBL/GenBank/DDBJ databases">
        <title>Robbsia betulipollinis sp. nov., isolated from pollen of birch (Betula pendula).</title>
        <authorList>
            <person name="Shi H."/>
            <person name="Ambika Manirajan B."/>
            <person name="Ratering S."/>
            <person name="Geissler-Plaum R."/>
            <person name="Schnell S."/>
        </authorList>
    </citation>
    <scope>NUCLEOTIDE SEQUENCE</scope>
    <source>
        <strain evidence="10">Bb-Pol-6</strain>
    </source>
</reference>
<gene>
    <name evidence="10" type="ORF">OVY01_12390</name>
</gene>
<evidence type="ECO:0000256" key="3">
    <source>
        <dbReference type="ARBA" id="ARBA00022679"/>
    </source>
</evidence>
<evidence type="ECO:0000256" key="6">
    <source>
        <dbReference type="ARBA" id="ARBA00037368"/>
    </source>
</evidence>
<keyword evidence="3" id="KW-0808">Transferase</keyword>
<dbReference type="EC" id="2.7.1.81" evidence="7"/>
<dbReference type="SUPFAM" id="SSF56112">
    <property type="entry name" value="Protein kinase-like (PK-like)"/>
    <property type="match status" value="1"/>
</dbReference>
<accession>A0ABT3ZP61</accession>
<evidence type="ECO:0000256" key="4">
    <source>
        <dbReference type="ARBA" id="ARBA00022777"/>
    </source>
</evidence>
<evidence type="ECO:0000256" key="7">
    <source>
        <dbReference type="ARBA" id="ARBA00038873"/>
    </source>
</evidence>
<dbReference type="Pfam" id="PF01636">
    <property type="entry name" value="APH"/>
    <property type="match status" value="1"/>
</dbReference>
<sequence>MPADQGIVGDTRRDSDAANAWLLTPPPGVPIAFAAEVAAREYGFRGPIASLSSERDRNFVVDAAGAGAGGARIVLKFINSAEPQDELDCQIALLEHLETSAVRAITPRPLRTVSAARHFVATTPAGAVLRGRAYGFLEGRAATEAPASPGLRRALGRRLAEFDHALAGFTHPGTSRPFLWDLMQIGALLPLTHVIDEPQLRAFARAFLERFVAVIRPRLAELPHQAIHNDLSKSNYLVAPEDAARIVAILDFGDVVHAPRVVDLAITASYQIGDAADPLLALEEVAAGFDSVTPLAHEERACLRDLVTARLVQRLVITEWRAAHFPENRVYILRHNPEARRVLRLLSGLP</sequence>
<evidence type="ECO:0000256" key="1">
    <source>
        <dbReference type="ARBA" id="ARBA00004496"/>
    </source>
</evidence>
<dbReference type="Proteomes" id="UP001082899">
    <property type="component" value="Unassembled WGS sequence"/>
</dbReference>
<dbReference type="RefSeq" id="WP_267847900.1">
    <property type="nucleotide sequence ID" value="NZ_JAPMXC010000002.1"/>
</dbReference>
<comment type="function">
    <text evidence="6">Catalyzes the GTP-dependent phosphorylation of 5-hydroxy-L-lysine.</text>
</comment>
<dbReference type="InterPro" id="IPR011009">
    <property type="entry name" value="Kinase-like_dom_sf"/>
</dbReference>
<dbReference type="InterPro" id="IPR050249">
    <property type="entry name" value="Pseudomonas-type_ThrB"/>
</dbReference>
<dbReference type="InterPro" id="IPR002575">
    <property type="entry name" value="Aminoglycoside_PTrfase"/>
</dbReference>
<proteinExistence type="predicted"/>
<keyword evidence="11" id="KW-1185">Reference proteome</keyword>
<evidence type="ECO:0000256" key="2">
    <source>
        <dbReference type="ARBA" id="ARBA00022490"/>
    </source>
</evidence>
<evidence type="ECO:0000259" key="9">
    <source>
        <dbReference type="Pfam" id="PF01636"/>
    </source>
</evidence>
<keyword evidence="4" id="KW-0418">Kinase</keyword>
<comment type="subcellular location">
    <subcellularLocation>
        <location evidence="1">Cytoplasm</location>
    </subcellularLocation>
</comment>
<protein>
    <recommendedName>
        <fullName evidence="8">Hydroxylysine kinase</fullName>
        <ecNumber evidence="7">2.7.1.81</ecNumber>
    </recommendedName>
</protein>
<organism evidence="10 11">
    <name type="scientific">Robbsia betulipollinis</name>
    <dbReference type="NCBI Taxonomy" id="2981849"/>
    <lineage>
        <taxon>Bacteria</taxon>
        <taxon>Pseudomonadati</taxon>
        <taxon>Pseudomonadota</taxon>
        <taxon>Betaproteobacteria</taxon>
        <taxon>Burkholderiales</taxon>
        <taxon>Burkholderiaceae</taxon>
        <taxon>Robbsia</taxon>
    </lineage>
</organism>
<keyword evidence="2" id="KW-0963">Cytoplasm</keyword>
<evidence type="ECO:0000313" key="10">
    <source>
        <dbReference type="EMBL" id="MCY0388020.1"/>
    </source>
</evidence>
<evidence type="ECO:0000313" key="11">
    <source>
        <dbReference type="Proteomes" id="UP001082899"/>
    </source>
</evidence>
<dbReference type="EMBL" id="JAPMXC010000002">
    <property type="protein sequence ID" value="MCY0388020.1"/>
    <property type="molecule type" value="Genomic_DNA"/>
</dbReference>
<feature type="domain" description="Aminoglycoside phosphotransferase" evidence="9">
    <location>
        <begin position="57"/>
        <end position="289"/>
    </location>
</feature>
<evidence type="ECO:0000256" key="8">
    <source>
        <dbReference type="ARBA" id="ARBA00040505"/>
    </source>
</evidence>